<feature type="region of interest" description="Disordered" evidence="2">
    <location>
        <begin position="266"/>
        <end position="395"/>
    </location>
</feature>
<feature type="compositionally biased region" description="Polar residues" evidence="2">
    <location>
        <begin position="385"/>
        <end position="394"/>
    </location>
</feature>
<name>R7S4V2_PUNST</name>
<sequence>MASSATPNEIIDLTDPPNSPSPPSPPPSASLPPPGEISAPKAETEAEAAMDVVAGANLDALAEYRRQAVRQLPSPISPNLFHRSGGVASGSTHSRTTPSVHNHNVGNASAVDESAQRPSSTHGQSPLAFQQGNASANMHLRPTSAQLRELAGRLEVTAHGLASSSQSPANTPNAGGHLRPDVLKHQMEKMAMAGRQLAPSTSAPSSQRPEPGPVLSPNVLPLTNASRTRTQTHPQHQQHTAIQGVPYSSQQSAFWPMQVGYPPVSPPYPPPHHVPAAPSASLPHHQTQYIGQQQAQHAGQLVRYPDARQQPVRPTAPQHSSACAPTYAPHQQQAFSQTHAHPRQQHPQQQQQQQQSQAPQHSLLPASYPNRHASSVPPTTASSTNGPAPSSSPYQAFVASSSASTLATVPSSSSQQSLASQHTRSSSSHQTATLGTPAQPTPAQAHVQSITTPLRDAMVAHFDTTLNAVRSALAAAFTDQWARALEILHAEVARGRAQFDAAAAQRDHALARCRQTAARARALEGEREVAKAAAAQLREDLAAARREGARAREAEERAVKALGEATDHNRILVSGTRTILEENARLKAALGARAQGQAGAEPPQGEPPKPAAYPTELLETFKKTVTAEMELKVASVLKEAQKDRAARLAAESKAANLASLLNALRATTEQHMADGPSSTSAAEGAGAAETSADPPASTNIVTDTAVGSSSKTPVPDPSQAKEAGALRSPSTTSPVHDTGGPAPSISLDLPDIIDLTSSPPEFNWFALGKALEAQDGPTAVRPKIEPEDDAAVLDLIGHRPSRSPSGSPPPRKRKRTEDGEEASGSSRTLTPSVAAPAWTAIAEEEEEEEEKPGRASPVGEDELMSDASSAYVSEGQVVETGIMSSPVLRGRPADALMWDLSVKNEEDLEMDQLGEDDSADPPTQSSPPLPQARLASSHPQPQPQATSQPPSPQPDHQARSKLTTPQPTSPAQSQSAGPQPDPPVQSQLPVAGPIPDLFPQLQSRGSGPQSERPAHTQQDGTHTEPKQEANELSIIPRGIKLSIAHIPILYHTQNKTMFCRMCMNLHEQVPDVVVAKFPQNASWSALMEHCEKEHWEVCTKLAEIPKHELAKMTLDLNARSGT</sequence>
<feature type="compositionally biased region" description="Low complexity" evidence="2">
    <location>
        <begin position="345"/>
        <end position="365"/>
    </location>
</feature>
<feature type="compositionally biased region" description="Low complexity" evidence="2">
    <location>
        <begin position="373"/>
        <end position="384"/>
    </location>
</feature>
<protein>
    <submittedName>
        <fullName evidence="3">Uncharacterized protein</fullName>
    </submittedName>
</protein>
<dbReference type="RefSeq" id="XP_007388439.1">
    <property type="nucleotide sequence ID" value="XM_007388377.1"/>
</dbReference>
<feature type="compositionally biased region" description="Polar residues" evidence="2">
    <location>
        <begin position="198"/>
        <end position="208"/>
    </location>
</feature>
<evidence type="ECO:0000256" key="2">
    <source>
        <dbReference type="SAM" id="MobiDB-lite"/>
    </source>
</evidence>
<feature type="region of interest" description="Disordered" evidence="2">
    <location>
        <begin position="902"/>
        <end position="1032"/>
    </location>
</feature>
<feature type="compositionally biased region" description="Low complexity" evidence="2">
    <location>
        <begin position="936"/>
        <end position="948"/>
    </location>
</feature>
<feature type="compositionally biased region" description="Acidic residues" evidence="2">
    <location>
        <begin position="906"/>
        <end position="919"/>
    </location>
</feature>
<feature type="compositionally biased region" description="Polar residues" evidence="2">
    <location>
        <begin position="116"/>
        <end position="128"/>
    </location>
</feature>
<evidence type="ECO:0000256" key="1">
    <source>
        <dbReference type="SAM" id="Coils"/>
    </source>
</evidence>
<feature type="compositionally biased region" description="Polar residues" evidence="2">
    <location>
        <begin position="960"/>
        <end position="977"/>
    </location>
</feature>
<dbReference type="AlphaFoldDB" id="R7S4V2"/>
<feature type="coiled-coil region" evidence="1">
    <location>
        <begin position="520"/>
        <end position="554"/>
    </location>
</feature>
<dbReference type="GeneID" id="18880143"/>
<reference evidence="4" key="1">
    <citation type="journal article" date="2012" name="Science">
        <title>The Paleozoic origin of enzymatic lignin decomposition reconstructed from 31 fungal genomes.</title>
        <authorList>
            <person name="Floudas D."/>
            <person name="Binder M."/>
            <person name="Riley R."/>
            <person name="Barry K."/>
            <person name="Blanchette R.A."/>
            <person name="Henrissat B."/>
            <person name="Martinez A.T."/>
            <person name="Otillar R."/>
            <person name="Spatafora J.W."/>
            <person name="Yadav J.S."/>
            <person name="Aerts A."/>
            <person name="Benoit I."/>
            <person name="Boyd A."/>
            <person name="Carlson A."/>
            <person name="Copeland A."/>
            <person name="Coutinho P.M."/>
            <person name="de Vries R.P."/>
            <person name="Ferreira P."/>
            <person name="Findley K."/>
            <person name="Foster B."/>
            <person name="Gaskell J."/>
            <person name="Glotzer D."/>
            <person name="Gorecki P."/>
            <person name="Heitman J."/>
            <person name="Hesse C."/>
            <person name="Hori C."/>
            <person name="Igarashi K."/>
            <person name="Jurgens J.A."/>
            <person name="Kallen N."/>
            <person name="Kersten P."/>
            <person name="Kohler A."/>
            <person name="Kuees U."/>
            <person name="Kumar T.K.A."/>
            <person name="Kuo A."/>
            <person name="LaButti K."/>
            <person name="Larrondo L.F."/>
            <person name="Lindquist E."/>
            <person name="Ling A."/>
            <person name="Lombard V."/>
            <person name="Lucas S."/>
            <person name="Lundell T."/>
            <person name="Martin R."/>
            <person name="McLaughlin D.J."/>
            <person name="Morgenstern I."/>
            <person name="Morin E."/>
            <person name="Murat C."/>
            <person name="Nagy L.G."/>
            <person name="Nolan M."/>
            <person name="Ohm R.A."/>
            <person name="Patyshakuliyeva A."/>
            <person name="Rokas A."/>
            <person name="Ruiz-Duenas F.J."/>
            <person name="Sabat G."/>
            <person name="Salamov A."/>
            <person name="Samejima M."/>
            <person name="Schmutz J."/>
            <person name="Slot J.C."/>
            <person name="St John F."/>
            <person name="Stenlid J."/>
            <person name="Sun H."/>
            <person name="Sun S."/>
            <person name="Syed K."/>
            <person name="Tsang A."/>
            <person name="Wiebenga A."/>
            <person name="Young D."/>
            <person name="Pisabarro A."/>
            <person name="Eastwood D.C."/>
            <person name="Martin F."/>
            <person name="Cullen D."/>
            <person name="Grigoriev I.V."/>
            <person name="Hibbett D.S."/>
        </authorList>
    </citation>
    <scope>NUCLEOTIDE SEQUENCE [LARGE SCALE GENOMIC DNA]</scope>
    <source>
        <strain evidence="4">HHB-11173 SS5</strain>
    </source>
</reference>
<evidence type="ECO:0000313" key="4">
    <source>
        <dbReference type="Proteomes" id="UP000054196"/>
    </source>
</evidence>
<feature type="region of interest" description="Disordered" evidence="2">
    <location>
        <begin position="72"/>
        <end position="128"/>
    </location>
</feature>
<accession>R7S4V2</accession>
<dbReference type="KEGG" id="psq:PUNSTDRAFT_138691"/>
<feature type="region of interest" description="Disordered" evidence="2">
    <location>
        <begin position="408"/>
        <end position="448"/>
    </location>
</feature>
<dbReference type="OrthoDB" id="2757368at2759"/>
<feature type="region of interest" description="Disordered" evidence="2">
    <location>
        <begin position="1"/>
        <end position="45"/>
    </location>
</feature>
<feature type="compositionally biased region" description="Polar residues" evidence="2">
    <location>
        <begin position="89"/>
        <end position="107"/>
    </location>
</feature>
<feature type="compositionally biased region" description="Polar residues" evidence="2">
    <location>
        <begin position="162"/>
        <end position="173"/>
    </location>
</feature>
<feature type="compositionally biased region" description="Polar residues" evidence="2">
    <location>
        <begin position="317"/>
        <end position="338"/>
    </location>
</feature>
<feature type="region of interest" description="Disordered" evidence="2">
    <location>
        <begin position="797"/>
        <end position="872"/>
    </location>
</feature>
<feature type="compositionally biased region" description="Low complexity" evidence="2">
    <location>
        <begin position="408"/>
        <end position="433"/>
    </location>
</feature>
<feature type="compositionally biased region" description="Pro residues" evidence="2">
    <location>
        <begin position="17"/>
        <end position="35"/>
    </location>
</feature>
<dbReference type="Proteomes" id="UP000054196">
    <property type="component" value="Unassembled WGS sequence"/>
</dbReference>
<feature type="compositionally biased region" description="Low complexity" evidence="2">
    <location>
        <begin position="274"/>
        <end position="285"/>
    </location>
</feature>
<feature type="region of interest" description="Disordered" evidence="2">
    <location>
        <begin position="159"/>
        <end position="179"/>
    </location>
</feature>
<organism evidence="3 4">
    <name type="scientific">Punctularia strigosozonata (strain HHB-11173)</name>
    <name type="common">White-rot fungus</name>
    <dbReference type="NCBI Taxonomy" id="741275"/>
    <lineage>
        <taxon>Eukaryota</taxon>
        <taxon>Fungi</taxon>
        <taxon>Dikarya</taxon>
        <taxon>Basidiomycota</taxon>
        <taxon>Agaricomycotina</taxon>
        <taxon>Agaricomycetes</taxon>
        <taxon>Corticiales</taxon>
        <taxon>Punctulariaceae</taxon>
        <taxon>Punctularia</taxon>
    </lineage>
</organism>
<dbReference type="HOGENOM" id="CLU_280198_0_0_1"/>
<evidence type="ECO:0000313" key="3">
    <source>
        <dbReference type="EMBL" id="EIN04296.1"/>
    </source>
</evidence>
<feature type="compositionally biased region" description="Low complexity" evidence="2">
    <location>
        <begin position="677"/>
        <end position="692"/>
    </location>
</feature>
<feature type="region of interest" description="Disordered" evidence="2">
    <location>
        <begin position="591"/>
        <end position="612"/>
    </location>
</feature>
<keyword evidence="4" id="KW-1185">Reference proteome</keyword>
<proteinExistence type="predicted"/>
<feature type="compositionally biased region" description="Polar residues" evidence="2">
    <location>
        <begin position="434"/>
        <end position="448"/>
    </location>
</feature>
<feature type="compositionally biased region" description="Low complexity" evidence="2">
    <location>
        <begin position="591"/>
        <end position="603"/>
    </location>
</feature>
<gene>
    <name evidence="3" type="ORF">PUNSTDRAFT_138691</name>
</gene>
<keyword evidence="1" id="KW-0175">Coiled coil</keyword>
<feature type="compositionally biased region" description="Polar residues" evidence="2">
    <location>
        <begin position="286"/>
        <end position="297"/>
    </location>
</feature>
<feature type="region of interest" description="Disordered" evidence="2">
    <location>
        <begin position="194"/>
        <end position="221"/>
    </location>
</feature>
<feature type="region of interest" description="Disordered" evidence="2">
    <location>
        <begin position="669"/>
        <end position="746"/>
    </location>
</feature>
<dbReference type="EMBL" id="JH687555">
    <property type="protein sequence ID" value="EIN04296.1"/>
    <property type="molecule type" value="Genomic_DNA"/>
</dbReference>
<feature type="compositionally biased region" description="Polar residues" evidence="2">
    <location>
        <begin position="1000"/>
        <end position="1020"/>
    </location>
</feature>
<feature type="compositionally biased region" description="Polar residues" evidence="2">
    <location>
        <begin position="696"/>
        <end position="712"/>
    </location>
</feature>
<dbReference type="OMA" id="CIETHAS"/>